<name>A0A944DAS4_DENI1</name>
<keyword evidence="5" id="KW-0547">Nucleotide-binding</keyword>
<comment type="catalytic activity">
    <reaction evidence="7 8">
        <text>cytidine(34) in tRNA(Ile2) + L-lysine + ATP = lysidine(34) in tRNA(Ile2) + AMP + diphosphate + H(+)</text>
        <dbReference type="Rhea" id="RHEA:43744"/>
        <dbReference type="Rhea" id="RHEA-COMP:10625"/>
        <dbReference type="Rhea" id="RHEA-COMP:10670"/>
        <dbReference type="ChEBI" id="CHEBI:15378"/>
        <dbReference type="ChEBI" id="CHEBI:30616"/>
        <dbReference type="ChEBI" id="CHEBI:32551"/>
        <dbReference type="ChEBI" id="CHEBI:33019"/>
        <dbReference type="ChEBI" id="CHEBI:82748"/>
        <dbReference type="ChEBI" id="CHEBI:83665"/>
        <dbReference type="ChEBI" id="CHEBI:456215"/>
        <dbReference type="EC" id="6.3.4.19"/>
    </reaction>
</comment>
<dbReference type="Pfam" id="PF09179">
    <property type="entry name" value="TilS"/>
    <property type="match status" value="1"/>
</dbReference>
<sequence>MLLLKVLAGLRERFGFVLRAHHVHHGLSPNADHWAAFCEACCTALKVPLTVSRVHVQPEAGEGWEAAARRLRHAALASEVADWQVSAHHLDDQAETVLFRLLRGAGVHGAAAMRAIEPAVAGGGRLRPLLAFSRAQIEAAANAEALSWVEDESNADPRFSRNYLRHSVMPAITARWPSAATTLARAAGNFDEAAGLLDELAVQDAEACGWPWSRSAIRALSGPRLANLLRWRLRALALPVPDQARLHEAMRQLQSCSHERPLMLPLGGAVLHAYREVVWLSPTYPPLPEDGVPWQGGAVAWGEGVVEAVPTVGAGVSQARLAEAARCEIMARWPGCRVALVGRPRKDVRSLSQGASLAPVDRDRVPILRVDGQVAWIAGLGVAAVFACRGDEPGWQFAWRRPAAYSADGVAVL</sequence>
<dbReference type="InterPro" id="IPR014729">
    <property type="entry name" value="Rossmann-like_a/b/a_fold"/>
</dbReference>
<dbReference type="SUPFAM" id="SSF82829">
    <property type="entry name" value="MesJ substrate recognition domain-like"/>
    <property type="match status" value="1"/>
</dbReference>
<dbReference type="PANTHER" id="PTHR43033:SF1">
    <property type="entry name" value="TRNA(ILE)-LYSIDINE SYNTHASE-RELATED"/>
    <property type="match status" value="1"/>
</dbReference>
<dbReference type="SUPFAM" id="SSF56037">
    <property type="entry name" value="PheT/TilS domain"/>
    <property type="match status" value="1"/>
</dbReference>
<dbReference type="InterPro" id="IPR012796">
    <property type="entry name" value="Lysidine-tRNA-synth_C"/>
</dbReference>
<comment type="similarity">
    <text evidence="8">Belongs to the tRNA(Ile)-lysidine synthase family.</text>
</comment>
<evidence type="ECO:0000256" key="4">
    <source>
        <dbReference type="ARBA" id="ARBA00022694"/>
    </source>
</evidence>
<comment type="function">
    <text evidence="8">Ligates lysine onto the cytidine present at position 34 of the AUA codon-specific tRNA(Ile) that contains the anticodon CAU, in an ATP-dependent manner. Cytidine is converted to lysidine, thus changing the amino acid specificity of the tRNA from methionine to isoleucine.</text>
</comment>
<organism evidence="10 11">
    <name type="scientific">Denitromonas iodatirespirans</name>
    <dbReference type="NCBI Taxonomy" id="2795389"/>
    <lineage>
        <taxon>Bacteria</taxon>
        <taxon>Pseudomonadati</taxon>
        <taxon>Pseudomonadota</taxon>
        <taxon>Betaproteobacteria</taxon>
        <taxon>Rhodocyclales</taxon>
        <taxon>Zoogloeaceae</taxon>
        <taxon>Denitromonas</taxon>
    </lineage>
</organism>
<dbReference type="GO" id="GO:0032267">
    <property type="term" value="F:tRNA(Ile)-lysidine synthase activity"/>
    <property type="evidence" value="ECO:0007669"/>
    <property type="project" value="UniProtKB-EC"/>
</dbReference>
<dbReference type="Pfam" id="PF01171">
    <property type="entry name" value="ATP_bind_3"/>
    <property type="match status" value="1"/>
</dbReference>
<keyword evidence="11" id="KW-1185">Reference proteome</keyword>
<dbReference type="InterPro" id="IPR012094">
    <property type="entry name" value="tRNA_Ile_lys_synt"/>
</dbReference>
<evidence type="ECO:0000313" key="11">
    <source>
        <dbReference type="Proteomes" id="UP000694660"/>
    </source>
</evidence>
<dbReference type="EMBL" id="JAEKFT010000007">
    <property type="protein sequence ID" value="MBT0961138.1"/>
    <property type="molecule type" value="Genomic_DNA"/>
</dbReference>
<keyword evidence="4 8" id="KW-0819">tRNA processing</keyword>
<dbReference type="GO" id="GO:0005737">
    <property type="term" value="C:cytoplasm"/>
    <property type="evidence" value="ECO:0007669"/>
    <property type="project" value="UniProtKB-SubCell"/>
</dbReference>
<gene>
    <name evidence="8 10" type="primary">tilS</name>
    <name evidence="10" type="ORF">I8J34_08115</name>
</gene>
<dbReference type="InterPro" id="IPR011063">
    <property type="entry name" value="TilS/TtcA_N"/>
</dbReference>
<accession>A0A944DAS4</accession>
<evidence type="ECO:0000259" key="9">
    <source>
        <dbReference type="SMART" id="SM00977"/>
    </source>
</evidence>
<dbReference type="GO" id="GO:0006400">
    <property type="term" value="P:tRNA modification"/>
    <property type="evidence" value="ECO:0007669"/>
    <property type="project" value="UniProtKB-UniRule"/>
</dbReference>
<comment type="caution">
    <text evidence="8">Lacks conserved residue(s) required for the propagation of feature annotation.</text>
</comment>
<dbReference type="SMART" id="SM00977">
    <property type="entry name" value="TilS_C"/>
    <property type="match status" value="1"/>
</dbReference>
<dbReference type="InterPro" id="IPR015262">
    <property type="entry name" value="tRNA_Ile_lys_synt_subst-bd"/>
</dbReference>
<dbReference type="Gene3D" id="1.20.59.20">
    <property type="match status" value="1"/>
</dbReference>
<comment type="caution">
    <text evidence="10">The sequence shown here is derived from an EMBL/GenBank/DDBJ whole genome shotgun (WGS) entry which is preliminary data.</text>
</comment>
<evidence type="ECO:0000256" key="8">
    <source>
        <dbReference type="HAMAP-Rule" id="MF_01161"/>
    </source>
</evidence>
<protein>
    <recommendedName>
        <fullName evidence="8">tRNA(Ile)-lysidine synthase</fullName>
        <ecNumber evidence="8">6.3.4.19</ecNumber>
    </recommendedName>
    <alternativeName>
        <fullName evidence="8">tRNA(Ile)-2-lysyl-cytidine synthase</fullName>
    </alternativeName>
    <alternativeName>
        <fullName evidence="8">tRNA(Ile)-lysidine synthetase</fullName>
    </alternativeName>
</protein>
<dbReference type="NCBIfam" id="TIGR02432">
    <property type="entry name" value="lysidine_TilS_N"/>
    <property type="match status" value="1"/>
</dbReference>
<dbReference type="Pfam" id="PF11734">
    <property type="entry name" value="TilS_C"/>
    <property type="match status" value="1"/>
</dbReference>
<dbReference type="Gene3D" id="3.40.50.620">
    <property type="entry name" value="HUPs"/>
    <property type="match status" value="1"/>
</dbReference>
<evidence type="ECO:0000256" key="2">
    <source>
        <dbReference type="ARBA" id="ARBA00022490"/>
    </source>
</evidence>
<proteinExistence type="inferred from homology"/>
<keyword evidence="2 8" id="KW-0963">Cytoplasm</keyword>
<dbReference type="AlphaFoldDB" id="A0A944DAS4"/>
<evidence type="ECO:0000256" key="3">
    <source>
        <dbReference type="ARBA" id="ARBA00022598"/>
    </source>
</evidence>
<evidence type="ECO:0000313" key="10">
    <source>
        <dbReference type="EMBL" id="MBT0961138.1"/>
    </source>
</evidence>
<dbReference type="EC" id="6.3.4.19" evidence="8"/>
<feature type="domain" description="Lysidine-tRNA(Ile) synthetase C-terminal" evidence="9">
    <location>
        <begin position="327"/>
        <end position="399"/>
    </location>
</feature>
<comment type="subcellular location">
    <subcellularLocation>
        <location evidence="1 8">Cytoplasm</location>
    </subcellularLocation>
</comment>
<reference evidence="11" key="1">
    <citation type="journal article" date="2022" name="ISME J.">
        <title>Genetic and phylogenetic analysis of dissimilatory iodate-reducing bacteria identifies potential niches across the world's oceans.</title>
        <authorList>
            <person name="Reyes-Umana V."/>
            <person name="Henning Z."/>
            <person name="Lee K."/>
            <person name="Barnum T.P."/>
            <person name="Coates J.D."/>
        </authorList>
    </citation>
    <scope>NUCLEOTIDE SEQUENCE [LARGE SCALE GENOMIC DNA]</scope>
    <source>
        <strain evidence="11">IR12</strain>
    </source>
</reference>
<dbReference type="PANTHER" id="PTHR43033">
    <property type="entry name" value="TRNA(ILE)-LYSIDINE SYNTHASE-RELATED"/>
    <property type="match status" value="1"/>
</dbReference>
<dbReference type="CDD" id="cd01992">
    <property type="entry name" value="TilS_N"/>
    <property type="match status" value="1"/>
</dbReference>
<dbReference type="Proteomes" id="UP000694660">
    <property type="component" value="Unassembled WGS sequence"/>
</dbReference>
<evidence type="ECO:0000256" key="1">
    <source>
        <dbReference type="ARBA" id="ARBA00004496"/>
    </source>
</evidence>
<keyword evidence="6" id="KW-0067">ATP-binding</keyword>
<evidence type="ECO:0000256" key="6">
    <source>
        <dbReference type="ARBA" id="ARBA00022840"/>
    </source>
</evidence>
<evidence type="ECO:0000256" key="7">
    <source>
        <dbReference type="ARBA" id="ARBA00048539"/>
    </source>
</evidence>
<dbReference type="GO" id="GO:0005524">
    <property type="term" value="F:ATP binding"/>
    <property type="evidence" value="ECO:0007669"/>
    <property type="project" value="UniProtKB-KW"/>
</dbReference>
<evidence type="ECO:0000256" key="5">
    <source>
        <dbReference type="ARBA" id="ARBA00022741"/>
    </source>
</evidence>
<keyword evidence="3 8" id="KW-0436">Ligase</keyword>
<dbReference type="HAMAP" id="MF_01161">
    <property type="entry name" value="tRNA_Ile_lys_synt"/>
    <property type="match status" value="1"/>
</dbReference>
<dbReference type="SUPFAM" id="SSF52402">
    <property type="entry name" value="Adenine nucleotide alpha hydrolases-like"/>
    <property type="match status" value="1"/>
</dbReference>
<dbReference type="InterPro" id="IPR012795">
    <property type="entry name" value="tRNA_Ile_lys_synt_N"/>
</dbReference>